<keyword evidence="3" id="KW-1185">Reference proteome</keyword>
<keyword evidence="1" id="KW-0472">Membrane</keyword>
<dbReference type="AlphaFoldDB" id="A0A822Z0A9"/>
<evidence type="ECO:0000313" key="3">
    <source>
        <dbReference type="Proteomes" id="UP000607653"/>
    </source>
</evidence>
<name>A0A822Z0A9_NELNU</name>
<keyword evidence="1" id="KW-0812">Transmembrane</keyword>
<comment type="caution">
    <text evidence="2">The sequence shown here is derived from an EMBL/GenBank/DDBJ whole genome shotgun (WGS) entry which is preliminary data.</text>
</comment>
<feature type="transmembrane region" description="Helical" evidence="1">
    <location>
        <begin position="12"/>
        <end position="32"/>
    </location>
</feature>
<proteinExistence type="predicted"/>
<reference evidence="2 3" key="1">
    <citation type="journal article" date="2020" name="Mol. Biol. Evol.">
        <title>Distinct Expression and Methylation Patterns for Genes with Different Fates following a Single Whole-Genome Duplication in Flowering Plants.</title>
        <authorList>
            <person name="Shi T."/>
            <person name="Rahmani R.S."/>
            <person name="Gugger P.F."/>
            <person name="Wang M."/>
            <person name="Li H."/>
            <person name="Zhang Y."/>
            <person name="Li Z."/>
            <person name="Wang Q."/>
            <person name="Van de Peer Y."/>
            <person name="Marchal K."/>
            <person name="Chen J."/>
        </authorList>
    </citation>
    <scope>NUCLEOTIDE SEQUENCE [LARGE SCALE GENOMIC DNA]</scope>
    <source>
        <tissue evidence="2">Leaf</tissue>
    </source>
</reference>
<dbReference type="Proteomes" id="UP000607653">
    <property type="component" value="Unassembled WGS sequence"/>
</dbReference>
<evidence type="ECO:0000256" key="1">
    <source>
        <dbReference type="SAM" id="Phobius"/>
    </source>
</evidence>
<keyword evidence="1" id="KW-1133">Transmembrane helix</keyword>
<dbReference type="EMBL" id="DUZY01000004">
    <property type="protein sequence ID" value="DAD36436.1"/>
    <property type="molecule type" value="Genomic_DNA"/>
</dbReference>
<sequence>MTTTPYCSYILSLLHFIALSCLDSFLSVYVLASIVNSFHYQGFGFQGI</sequence>
<accession>A0A822Z0A9</accession>
<gene>
    <name evidence="2" type="ORF">HUJ06_007077</name>
</gene>
<organism evidence="2 3">
    <name type="scientific">Nelumbo nucifera</name>
    <name type="common">Sacred lotus</name>
    <dbReference type="NCBI Taxonomy" id="4432"/>
    <lineage>
        <taxon>Eukaryota</taxon>
        <taxon>Viridiplantae</taxon>
        <taxon>Streptophyta</taxon>
        <taxon>Embryophyta</taxon>
        <taxon>Tracheophyta</taxon>
        <taxon>Spermatophyta</taxon>
        <taxon>Magnoliopsida</taxon>
        <taxon>Proteales</taxon>
        <taxon>Nelumbonaceae</taxon>
        <taxon>Nelumbo</taxon>
    </lineage>
</organism>
<protein>
    <submittedName>
        <fullName evidence="2">Uncharacterized protein</fullName>
    </submittedName>
</protein>
<evidence type="ECO:0000313" key="2">
    <source>
        <dbReference type="EMBL" id="DAD36436.1"/>
    </source>
</evidence>